<dbReference type="InterPro" id="IPR007268">
    <property type="entry name" value="Rad9/Ddc1"/>
</dbReference>
<dbReference type="InterPro" id="IPR046938">
    <property type="entry name" value="DNA_clamp_sf"/>
</dbReference>
<proteinExistence type="predicted"/>
<dbReference type="Pfam" id="PF04139">
    <property type="entry name" value="Rad9"/>
    <property type="match status" value="1"/>
</dbReference>
<feature type="region of interest" description="Disordered" evidence="1">
    <location>
        <begin position="118"/>
        <end position="140"/>
    </location>
</feature>
<evidence type="ECO:0000256" key="1">
    <source>
        <dbReference type="SAM" id="MobiDB-lite"/>
    </source>
</evidence>
<keyword evidence="4" id="KW-1185">Reference proteome</keyword>
<dbReference type="GO" id="GO:0031573">
    <property type="term" value="P:mitotic intra-S DNA damage checkpoint signaling"/>
    <property type="evidence" value="ECO:0007669"/>
    <property type="project" value="TreeGrafter"/>
</dbReference>
<dbReference type="FunCoup" id="A0A165HHX8">
    <property type="interactions" value="331"/>
</dbReference>
<feature type="compositionally biased region" description="Polar residues" evidence="1">
    <location>
        <begin position="375"/>
        <end position="393"/>
    </location>
</feature>
<keyword evidence="2" id="KW-0732">Signal</keyword>
<dbReference type="GO" id="GO:0071479">
    <property type="term" value="P:cellular response to ionizing radiation"/>
    <property type="evidence" value="ECO:0007669"/>
    <property type="project" value="TreeGrafter"/>
</dbReference>
<dbReference type="SUPFAM" id="SSF55979">
    <property type="entry name" value="DNA clamp"/>
    <property type="match status" value="1"/>
</dbReference>
<gene>
    <name evidence="3" type="ORF">CALCODRAFT_507540</name>
</gene>
<feature type="region of interest" description="Disordered" evidence="1">
    <location>
        <begin position="299"/>
        <end position="339"/>
    </location>
</feature>
<dbReference type="AlphaFoldDB" id="A0A165HHX8"/>
<evidence type="ECO:0000313" key="4">
    <source>
        <dbReference type="Proteomes" id="UP000076842"/>
    </source>
</evidence>
<dbReference type="Gene3D" id="3.70.10.10">
    <property type="match status" value="1"/>
</dbReference>
<evidence type="ECO:0000313" key="3">
    <source>
        <dbReference type="EMBL" id="KZT59321.1"/>
    </source>
</evidence>
<feature type="region of interest" description="Disordered" evidence="1">
    <location>
        <begin position="374"/>
        <end position="400"/>
    </location>
</feature>
<dbReference type="InParanoid" id="A0A165HHX8"/>
<dbReference type="GO" id="GO:0006281">
    <property type="term" value="P:DNA repair"/>
    <property type="evidence" value="ECO:0007669"/>
    <property type="project" value="TreeGrafter"/>
</dbReference>
<evidence type="ECO:0000256" key="2">
    <source>
        <dbReference type="SAM" id="SignalP"/>
    </source>
</evidence>
<feature type="compositionally biased region" description="Acidic residues" evidence="1">
    <location>
        <begin position="129"/>
        <end position="139"/>
    </location>
</feature>
<accession>A0A165HHX8</accession>
<name>A0A165HHX8_9BASI</name>
<protein>
    <submittedName>
        <fullName evidence="3">Uncharacterized protein</fullName>
    </submittedName>
</protein>
<dbReference type="PANTHER" id="PTHR15237:SF0">
    <property type="entry name" value="CELL CYCLE CHECKPOINT CONTROL PROTEIN"/>
    <property type="match status" value="1"/>
</dbReference>
<dbReference type="GO" id="GO:0000076">
    <property type="term" value="P:DNA replication checkpoint signaling"/>
    <property type="evidence" value="ECO:0007669"/>
    <property type="project" value="TreeGrafter"/>
</dbReference>
<dbReference type="Proteomes" id="UP000076842">
    <property type="component" value="Unassembled WGS sequence"/>
</dbReference>
<feature type="signal peptide" evidence="2">
    <location>
        <begin position="1"/>
        <end position="21"/>
    </location>
</feature>
<dbReference type="EMBL" id="KV423941">
    <property type="protein sequence ID" value="KZT59321.1"/>
    <property type="molecule type" value="Genomic_DNA"/>
</dbReference>
<reference evidence="3 4" key="1">
    <citation type="journal article" date="2016" name="Mol. Biol. Evol.">
        <title>Comparative Genomics of Early-Diverging Mushroom-Forming Fungi Provides Insights into the Origins of Lignocellulose Decay Capabilities.</title>
        <authorList>
            <person name="Nagy L.G."/>
            <person name="Riley R."/>
            <person name="Tritt A."/>
            <person name="Adam C."/>
            <person name="Daum C."/>
            <person name="Floudas D."/>
            <person name="Sun H."/>
            <person name="Yadav J.S."/>
            <person name="Pangilinan J."/>
            <person name="Larsson K.H."/>
            <person name="Matsuura K."/>
            <person name="Barry K."/>
            <person name="Labutti K."/>
            <person name="Kuo R."/>
            <person name="Ohm R.A."/>
            <person name="Bhattacharya S.S."/>
            <person name="Shirouzu T."/>
            <person name="Yoshinaga Y."/>
            <person name="Martin F.M."/>
            <person name="Grigoriev I.V."/>
            <person name="Hibbett D.S."/>
        </authorList>
    </citation>
    <scope>NUCLEOTIDE SEQUENCE [LARGE SCALE GENOMIC DNA]</scope>
    <source>
        <strain evidence="3 4">HHB12733</strain>
    </source>
</reference>
<sequence>MVLFSIYEWLNMLVALHKGLACLARFADEVDIVATRKTFTISAINTSKSAYGKLEFSHRLFQDYSALMDFEIIDGTVHSNYNNPVHFRINAKLLLSYLKHRNDRHQAIQNVRLELRVPHDHSKSSQQCEPEDSDSDEESLESHLVITVTREYDVQKIHRLKLLETEERLEPRVDATAKSHRIVMGYRVLAIIMERERIVLTNSNLITELPVDHGLIATEVQIAAMNFIDYELTEENTSLSLHVREFSAVAEFAKQMDKNMKISVTKAGQPLVMEVWSETQERDPYWRLEAWIATAEREEYSTITRKRPRPATEGAGSDTNRMEQEQPKRQRLYPAEAPQHVVERTVDEGNAAYPSPHEPAPSSRVEINVSPEQLDLTSPTGNEQDLSSPTKHGTSPLRGSYNPILSIKRTRPKNFYPNSPFVATRKFY</sequence>
<dbReference type="PANTHER" id="PTHR15237">
    <property type="entry name" value="DNA REPAIR PROTEIN RAD9"/>
    <property type="match status" value="1"/>
</dbReference>
<dbReference type="STRING" id="1353952.A0A165HHX8"/>
<dbReference type="OrthoDB" id="60092at2759"/>
<dbReference type="GO" id="GO:0030896">
    <property type="term" value="C:checkpoint clamp complex"/>
    <property type="evidence" value="ECO:0007669"/>
    <property type="project" value="InterPro"/>
</dbReference>
<organism evidence="3 4">
    <name type="scientific">Calocera cornea HHB12733</name>
    <dbReference type="NCBI Taxonomy" id="1353952"/>
    <lineage>
        <taxon>Eukaryota</taxon>
        <taxon>Fungi</taxon>
        <taxon>Dikarya</taxon>
        <taxon>Basidiomycota</taxon>
        <taxon>Agaricomycotina</taxon>
        <taxon>Dacrymycetes</taxon>
        <taxon>Dacrymycetales</taxon>
        <taxon>Dacrymycetaceae</taxon>
        <taxon>Calocera</taxon>
    </lineage>
</organism>
<feature type="chain" id="PRO_5007858678" evidence="2">
    <location>
        <begin position="22"/>
        <end position="428"/>
    </location>
</feature>